<dbReference type="EMBL" id="MK072438">
    <property type="protein sequence ID" value="AYV85020.1"/>
    <property type="molecule type" value="Genomic_DNA"/>
</dbReference>
<proteinExistence type="inferred from homology"/>
<evidence type="ECO:0000313" key="2">
    <source>
        <dbReference type="EMBL" id="AYV85020.1"/>
    </source>
</evidence>
<gene>
    <name evidence="2" type="ORF">Satyrvirus2_31</name>
</gene>
<dbReference type="InterPro" id="IPR015943">
    <property type="entry name" value="WD40/YVTN_repeat-like_dom_sf"/>
</dbReference>
<name>A0A3G5ACX0_9VIRU</name>
<organism evidence="2">
    <name type="scientific">Satyrvirus sp</name>
    <dbReference type="NCBI Taxonomy" id="2487771"/>
    <lineage>
        <taxon>Viruses</taxon>
        <taxon>Varidnaviria</taxon>
        <taxon>Bamfordvirae</taxon>
        <taxon>Nucleocytoviricota</taxon>
        <taxon>Megaviricetes</taxon>
        <taxon>Imitervirales</taxon>
        <taxon>Mimiviridae</taxon>
        <taxon>Megamimivirinae</taxon>
    </lineage>
</organism>
<evidence type="ECO:0000256" key="1">
    <source>
        <dbReference type="ARBA" id="ARBA00006497"/>
    </source>
</evidence>
<dbReference type="SUPFAM" id="SSF50998">
    <property type="entry name" value="Quinoprotein alcohol dehydrogenase-like"/>
    <property type="match status" value="1"/>
</dbReference>
<comment type="similarity">
    <text evidence="1">Belongs to the mimivirus BTB/WD family.</text>
</comment>
<dbReference type="Gene3D" id="2.130.10.10">
    <property type="entry name" value="YVTN repeat-like/Quinoprotein amine dehydrogenase"/>
    <property type="match status" value="2"/>
</dbReference>
<protein>
    <submittedName>
        <fullName evidence="2">Uncharacterized protein</fullName>
    </submittedName>
</protein>
<reference evidence="2" key="1">
    <citation type="submission" date="2018-10" db="EMBL/GenBank/DDBJ databases">
        <title>Hidden diversity of soil giant viruses.</title>
        <authorList>
            <person name="Schulz F."/>
            <person name="Alteio L."/>
            <person name="Goudeau D."/>
            <person name="Ryan E.M."/>
            <person name="Malmstrom R.R."/>
            <person name="Blanchard J."/>
            <person name="Woyke T."/>
        </authorList>
    </citation>
    <scope>NUCLEOTIDE SEQUENCE</scope>
    <source>
        <strain evidence="2">SAV1</strain>
    </source>
</reference>
<sequence>MGKQLKCRIMATSFDPRIVYILDCINDKTLKRNEFMDNDFNTYMIRYSMDNKLFALVCFNFDVRIFDIKKNERIYTIKLNSPSHKNVALLNICFSGNNKYIVACYTGYNTHIDDRVNYIDIWDIQTGKLVQTINFSDGLNVEIMNVHAYSYGKSCESGRCLDLAELEKLEKWASSEEMKKRLFGNDSDKWQYVPCNGTVQPIGDNKKGEYIVCIYKIWNDKTGNVCMKRWISESDEYLSLTDNILMKVKEYMSCVFCEKYYTIGYVPHYKGLCSDQPRILRTYDIATNDLVSEIFVPNGKTKYHNYGSTYSYYSPIEYSHNCKYIAIWNLYGKILVYDIVSGNLVSTINFDQGSYSAHLQCFTFTTDDKHIVTCDTRNNIVMWNTTSGEKIKDVIINFEEKIYEFENIHSIF</sequence>
<dbReference type="InterPro" id="IPR011047">
    <property type="entry name" value="Quinoprotein_ADH-like_sf"/>
</dbReference>
<accession>A0A3G5ACX0</accession>